<protein>
    <submittedName>
        <fullName evidence="2">Uncharacterized protein</fullName>
    </submittedName>
</protein>
<feature type="compositionally biased region" description="Basic and acidic residues" evidence="1">
    <location>
        <begin position="444"/>
        <end position="453"/>
    </location>
</feature>
<gene>
    <name evidence="2" type="ORF">B0H66DRAFT_631812</name>
</gene>
<feature type="region of interest" description="Disordered" evidence="1">
    <location>
        <begin position="66"/>
        <end position="819"/>
    </location>
</feature>
<feature type="compositionally biased region" description="Acidic residues" evidence="1">
    <location>
        <begin position="200"/>
        <end position="209"/>
    </location>
</feature>
<feature type="compositionally biased region" description="Pro residues" evidence="1">
    <location>
        <begin position="699"/>
        <end position="709"/>
    </location>
</feature>
<accession>A0AAE0HU43</accession>
<evidence type="ECO:0000256" key="1">
    <source>
        <dbReference type="SAM" id="MobiDB-lite"/>
    </source>
</evidence>
<feature type="compositionally biased region" description="Basic and acidic residues" evidence="1">
    <location>
        <begin position="351"/>
        <end position="361"/>
    </location>
</feature>
<feature type="compositionally biased region" description="Acidic residues" evidence="1">
    <location>
        <begin position="508"/>
        <end position="522"/>
    </location>
</feature>
<sequence length="1385" mass="155236">MSRNPRSPSGNDEPLVPIYPLLNPSPVRTRMVRAWREEDDETESPSRTLAKAGIVIDDLEFPTLIRRDTATPSQKKKAAAAASKVKASSSRQVDEDNGGGYDKKGKGVFKSAMGRVKEPVPAPTPTPVVGKKRTPLPGPKKTDSGLKPAPKPRRTTTIPNPRVPLPSIPPAAAAPKSEKKRPRGTVGDDSGAYKPSKEDEPADDDDDSSEEKPKPRKRAKAATIVQPTNVDQPKTKRAAVRKKVQPEEPAPTTATKKRKAKAIEEVALPTEPAVKKPRRISKTTVATATPAKETKKITISVGPPSLESPTRLSSSSNPDSSLSSSLHPARAQHRTISLTERNAINVDDGQTFDKEEEKPLAGDDGDELDRFLAYQARLETQEERKRRKQRQEKRASKLRNDPTYVSLSEDDFDRDGIYEEPQYSPEIPGIVIIPWGEVNEVESNEEKKHEDKSGQSPELPVAVELPESGNSGSGPAETVSEQRKRHRRHRRQRRERMRDDPNYIPSSSDEEDKDSDNDEGEAESPSREPPVASDAQSKSLETSEQKKRRRQQRRERISDDPNYIPSSSPSSSDDDGSGLRSKPPRGSRASEVHSTSGKVEAPGARKVHKQWKDRDGNCGTSYAVSSYSSSDHKDETQPASPLPSQQRPNPELDETRKSEQRKRRRQRRRERVRDDPTYVPSSSASSKDDDDDRDEPLPSIEPPDKPPNLPRNDEIDEIPEQKRRRKLAKRKQQMRDDPLWSSDSDTSGSDNEKGKKSKKRKEKQKQPAREPGLPGQGTGNETTTNYHDTPRAQIGNVPESESPPLILSPPLPTPLQPDPDPRCCAHGWTMSWGSCPFGRKKMKTYKPKLGPRYTYPPPLPPPPTPSEGPSGPQEVPRVPYRINMSRLDRLIAAAQSGDRRPIREILSVNEDDIYLTPALPKHDIVQRDPLFEPTNSGPVVQGSSELQTKLPGPENNRPHPSSRGKWPVDRGATITSAIWSTSTVAHIEKPDHLHHSSSNRLPLRIWPPCPGTVYCEACFHYDCVRSLRIRRNVIRVLRLLGFGPGNPDSALRQLSAMLRRAKAAETSSHPDMDYWRNSFPSFDLKGVLLLRRLLSTRRGTSEAVGQEIDAQRVHHAQRALNNLHMEFGLSERRAAYLEQRYVRALWACRRRRREITQDRELGTSTQEEVEKYFEPDDSEDSREYDDDDDDMSDAWEPEQDNVRSGDTTSVEPEEGWDAGTVAQSREGGGQQPIFPNLGGGDQMDQLRRIGDEIARLRVAAAENTRQKLQENWFQPPNLPCTYCAESEAFNRMEARRPYTRSQRLDKPWVKPLIWAFGMDSETVASMRADDFAGLLIERGAQETENSEHRCLVYVCQGDTRVVLVGMGSVFDELAMLGTDRTLRER</sequence>
<feature type="compositionally biased region" description="Polar residues" evidence="1">
    <location>
        <begin position="933"/>
        <end position="947"/>
    </location>
</feature>
<feature type="compositionally biased region" description="Basic residues" evidence="1">
    <location>
        <begin position="659"/>
        <end position="670"/>
    </location>
</feature>
<feature type="compositionally biased region" description="Low complexity" evidence="1">
    <location>
        <begin position="303"/>
        <end position="326"/>
    </location>
</feature>
<feature type="compositionally biased region" description="Polar residues" evidence="1">
    <location>
        <begin position="637"/>
        <end position="648"/>
    </location>
</feature>
<comment type="caution">
    <text evidence="2">The sequence shown here is derived from an EMBL/GenBank/DDBJ whole genome shotgun (WGS) entry which is preliminary data.</text>
</comment>
<proteinExistence type="predicted"/>
<feature type="compositionally biased region" description="Low complexity" evidence="1">
    <location>
        <begin position="79"/>
        <end position="90"/>
    </location>
</feature>
<feature type="compositionally biased region" description="Basic residues" evidence="1">
    <location>
        <begin position="722"/>
        <end position="732"/>
    </location>
</feature>
<dbReference type="EMBL" id="JAUEDM010000008">
    <property type="protein sequence ID" value="KAK3312925.1"/>
    <property type="molecule type" value="Genomic_DNA"/>
</dbReference>
<feature type="compositionally biased region" description="Polar residues" evidence="1">
    <location>
        <begin position="1"/>
        <end position="10"/>
    </location>
</feature>
<feature type="compositionally biased region" description="Low complexity" evidence="1">
    <location>
        <begin position="560"/>
        <end position="571"/>
    </location>
</feature>
<feature type="compositionally biased region" description="Pro residues" evidence="1">
    <location>
        <begin position="806"/>
        <end position="818"/>
    </location>
</feature>
<evidence type="ECO:0000313" key="2">
    <source>
        <dbReference type="EMBL" id="KAK3312925.1"/>
    </source>
</evidence>
<feature type="region of interest" description="Disordered" evidence="1">
    <location>
        <begin position="848"/>
        <end position="877"/>
    </location>
</feature>
<feature type="region of interest" description="Disordered" evidence="1">
    <location>
        <begin position="930"/>
        <end position="967"/>
    </location>
</feature>
<reference evidence="2" key="2">
    <citation type="submission" date="2023-06" db="EMBL/GenBank/DDBJ databases">
        <authorList>
            <consortium name="Lawrence Berkeley National Laboratory"/>
            <person name="Haridas S."/>
            <person name="Hensen N."/>
            <person name="Bonometti L."/>
            <person name="Westerberg I."/>
            <person name="Brannstrom I.O."/>
            <person name="Guillou S."/>
            <person name="Cros-Aarteil S."/>
            <person name="Calhoun S."/>
            <person name="Kuo A."/>
            <person name="Mondo S."/>
            <person name="Pangilinan J."/>
            <person name="Riley R."/>
            <person name="Labutti K."/>
            <person name="Andreopoulos B."/>
            <person name="Lipzen A."/>
            <person name="Chen C."/>
            <person name="Yanf M."/>
            <person name="Daum C."/>
            <person name="Ng V."/>
            <person name="Clum A."/>
            <person name="Steindorff A."/>
            <person name="Ohm R."/>
            <person name="Martin F."/>
            <person name="Silar P."/>
            <person name="Natvig D."/>
            <person name="Lalanne C."/>
            <person name="Gautier V."/>
            <person name="Ament-Velasquez S.L."/>
            <person name="Kruys A."/>
            <person name="Hutchinson M.I."/>
            <person name="Powell A.J."/>
            <person name="Barry K."/>
            <person name="Miller A.N."/>
            <person name="Grigoriev I.V."/>
            <person name="Debuchy R."/>
            <person name="Gladieux P."/>
            <person name="Thoren M.H."/>
            <person name="Johannesson H."/>
        </authorList>
    </citation>
    <scope>NUCLEOTIDE SEQUENCE</scope>
    <source>
        <strain evidence="2">CBS 118394</strain>
    </source>
</reference>
<reference evidence="2" key="1">
    <citation type="journal article" date="2023" name="Mol. Phylogenet. Evol.">
        <title>Genome-scale phylogeny and comparative genomics of the fungal order Sordariales.</title>
        <authorList>
            <person name="Hensen N."/>
            <person name="Bonometti L."/>
            <person name="Westerberg I."/>
            <person name="Brannstrom I.O."/>
            <person name="Guillou S."/>
            <person name="Cros-Aarteil S."/>
            <person name="Calhoun S."/>
            <person name="Haridas S."/>
            <person name="Kuo A."/>
            <person name="Mondo S."/>
            <person name="Pangilinan J."/>
            <person name="Riley R."/>
            <person name="LaButti K."/>
            <person name="Andreopoulos B."/>
            <person name="Lipzen A."/>
            <person name="Chen C."/>
            <person name="Yan M."/>
            <person name="Daum C."/>
            <person name="Ng V."/>
            <person name="Clum A."/>
            <person name="Steindorff A."/>
            <person name="Ohm R.A."/>
            <person name="Martin F."/>
            <person name="Silar P."/>
            <person name="Natvig D.O."/>
            <person name="Lalanne C."/>
            <person name="Gautier V."/>
            <person name="Ament-Velasquez S.L."/>
            <person name="Kruys A."/>
            <person name="Hutchinson M.I."/>
            <person name="Powell A.J."/>
            <person name="Barry K."/>
            <person name="Miller A.N."/>
            <person name="Grigoriev I.V."/>
            <person name="Debuchy R."/>
            <person name="Gladieux P."/>
            <person name="Hiltunen Thoren M."/>
            <person name="Johannesson H."/>
        </authorList>
    </citation>
    <scope>NUCLEOTIDE SEQUENCE</scope>
    <source>
        <strain evidence="2">CBS 118394</strain>
    </source>
</reference>
<keyword evidence="3" id="KW-1185">Reference proteome</keyword>
<feature type="region of interest" description="Disordered" evidence="1">
    <location>
        <begin position="1"/>
        <end position="23"/>
    </location>
</feature>
<evidence type="ECO:0000313" key="3">
    <source>
        <dbReference type="Proteomes" id="UP001283341"/>
    </source>
</evidence>
<feature type="compositionally biased region" description="Acidic residues" evidence="1">
    <location>
        <begin position="1175"/>
        <end position="1199"/>
    </location>
</feature>
<feature type="compositionally biased region" description="Basic residues" evidence="1">
    <location>
        <begin position="483"/>
        <end position="495"/>
    </location>
</feature>
<feature type="region of interest" description="Disordered" evidence="1">
    <location>
        <begin position="1159"/>
        <end position="1243"/>
    </location>
</feature>
<name>A0AAE0HU43_9PEZI</name>
<dbReference type="Proteomes" id="UP001283341">
    <property type="component" value="Unassembled WGS sequence"/>
</dbReference>
<feature type="compositionally biased region" description="Pro residues" evidence="1">
    <location>
        <begin position="854"/>
        <end position="866"/>
    </location>
</feature>
<organism evidence="2 3">
    <name type="scientific">Apodospora peruviana</name>
    <dbReference type="NCBI Taxonomy" id="516989"/>
    <lineage>
        <taxon>Eukaryota</taxon>
        <taxon>Fungi</taxon>
        <taxon>Dikarya</taxon>
        <taxon>Ascomycota</taxon>
        <taxon>Pezizomycotina</taxon>
        <taxon>Sordariomycetes</taxon>
        <taxon>Sordariomycetidae</taxon>
        <taxon>Sordariales</taxon>
        <taxon>Lasiosphaeriaceae</taxon>
        <taxon>Apodospora</taxon>
    </lineage>
</organism>